<comment type="similarity">
    <text evidence="2 10">Belongs to the mitochondrial carrier (TC 2.A.29) family.</text>
</comment>
<accession>A0A2T9Z8L3</accession>
<evidence type="ECO:0000256" key="3">
    <source>
        <dbReference type="ARBA" id="ARBA00022448"/>
    </source>
</evidence>
<evidence type="ECO:0000256" key="10">
    <source>
        <dbReference type="RuleBase" id="RU000488"/>
    </source>
</evidence>
<dbReference type="PROSITE" id="PS50920">
    <property type="entry name" value="SOLCAR"/>
    <property type="match status" value="3"/>
</dbReference>
<dbReference type="STRING" id="133381.A0A2T9Z8L3"/>
<name>A0A2T9Z8L3_9FUNG</name>
<keyword evidence="8 9" id="KW-0472">Membrane</keyword>
<dbReference type="Pfam" id="PF00153">
    <property type="entry name" value="Mito_carr"/>
    <property type="match status" value="3"/>
</dbReference>
<evidence type="ECO:0000313" key="12">
    <source>
        <dbReference type="Proteomes" id="UP000245609"/>
    </source>
</evidence>
<keyword evidence="3 10" id="KW-0813">Transport</keyword>
<evidence type="ECO:0000256" key="9">
    <source>
        <dbReference type="PROSITE-ProRule" id="PRU00282"/>
    </source>
</evidence>
<keyword evidence="12" id="KW-1185">Reference proteome</keyword>
<evidence type="ECO:0000256" key="7">
    <source>
        <dbReference type="ARBA" id="ARBA00023128"/>
    </source>
</evidence>
<dbReference type="InterPro" id="IPR023395">
    <property type="entry name" value="MCP_dom_sf"/>
</dbReference>
<evidence type="ECO:0000256" key="4">
    <source>
        <dbReference type="ARBA" id="ARBA00022692"/>
    </source>
</evidence>
<reference evidence="11 12" key="1">
    <citation type="journal article" date="2018" name="MBio">
        <title>Comparative Genomics Reveals the Core Gene Toolbox for the Fungus-Insect Symbiosis.</title>
        <authorList>
            <person name="Wang Y."/>
            <person name="Stata M."/>
            <person name="Wang W."/>
            <person name="Stajich J.E."/>
            <person name="White M.M."/>
            <person name="Moncalvo J.M."/>
        </authorList>
    </citation>
    <scope>NUCLEOTIDE SEQUENCE [LARGE SCALE GENOMIC DNA]</scope>
    <source>
        <strain evidence="11 12">SC-DP-2</strain>
    </source>
</reference>
<keyword evidence="6" id="KW-1133">Transmembrane helix</keyword>
<dbReference type="GO" id="GO:1990575">
    <property type="term" value="P:mitochondrial L-ornithine transmembrane transport"/>
    <property type="evidence" value="ECO:0007669"/>
    <property type="project" value="TreeGrafter"/>
</dbReference>
<feature type="repeat" description="Solcar" evidence="9">
    <location>
        <begin position="267"/>
        <end position="357"/>
    </location>
</feature>
<keyword evidence="7" id="KW-0496">Mitochondrion</keyword>
<feature type="repeat" description="Solcar" evidence="9">
    <location>
        <begin position="134"/>
        <end position="241"/>
    </location>
</feature>
<comment type="caution">
    <text evidence="11">The sequence shown here is derived from an EMBL/GenBank/DDBJ whole genome shotgun (WGS) entry which is preliminary data.</text>
</comment>
<evidence type="ECO:0000256" key="1">
    <source>
        <dbReference type="ARBA" id="ARBA00004225"/>
    </source>
</evidence>
<sequence>MDVPSEYAASMLTKEAVASVSHQNMAAVEKADTSKLNPLWDLVFGSLAGMNGKIIEYPFDTVKVRMQTMDSKVFGGTIDCLKQTWVNEGFTGFYRGLASPLVGAMVENAFIFFAYKKIQSLVAYSTNAESNQALSVPQLALCGGISGLAVAFILTPVELIKCKLQVENVSNYAASSSSSAIDSASKQAAKSTKFNGPFSVIQSIIQKDGIKGMFKGFIPTISRECPGTALWFGTYEIICHKYLEHKNNILKASTDGVVARRLTKDDVGPGMLILAGGSAGIVYNFATFPIDVIKSRVQTMDVIGTSAQKNASIREIASGIYKSGGIPGFYRGLGVTLLRAFPANATMFLTFEYLSRLVTNLV</sequence>
<evidence type="ECO:0000256" key="2">
    <source>
        <dbReference type="ARBA" id="ARBA00006375"/>
    </source>
</evidence>
<dbReference type="GO" id="GO:0000064">
    <property type="term" value="F:L-ornithine transmembrane transporter activity"/>
    <property type="evidence" value="ECO:0007669"/>
    <property type="project" value="TreeGrafter"/>
</dbReference>
<gene>
    <name evidence="11" type="ORF">BB560_004663</name>
</gene>
<organism evidence="11 12">
    <name type="scientific">Smittium megazygosporum</name>
    <dbReference type="NCBI Taxonomy" id="133381"/>
    <lineage>
        <taxon>Eukaryota</taxon>
        <taxon>Fungi</taxon>
        <taxon>Fungi incertae sedis</taxon>
        <taxon>Zoopagomycota</taxon>
        <taxon>Kickxellomycotina</taxon>
        <taxon>Harpellomycetes</taxon>
        <taxon>Harpellales</taxon>
        <taxon>Legeriomycetaceae</taxon>
        <taxon>Smittium</taxon>
    </lineage>
</organism>
<dbReference type="OrthoDB" id="2382881at2759"/>
<dbReference type="PANTHER" id="PTHR45624">
    <property type="entry name" value="MITOCHONDRIAL BASIC AMINO ACIDS TRANSPORTER-RELATED"/>
    <property type="match status" value="1"/>
</dbReference>
<evidence type="ECO:0000313" key="11">
    <source>
        <dbReference type="EMBL" id="PVV00934.1"/>
    </source>
</evidence>
<protein>
    <submittedName>
        <fullName evidence="11">Uncharacterized protein</fullName>
    </submittedName>
</protein>
<evidence type="ECO:0000256" key="8">
    <source>
        <dbReference type="ARBA" id="ARBA00023136"/>
    </source>
</evidence>
<proteinExistence type="inferred from homology"/>
<dbReference type="AlphaFoldDB" id="A0A2T9Z8L3"/>
<comment type="subcellular location">
    <subcellularLocation>
        <location evidence="1">Mitochondrion membrane</location>
        <topology evidence="1">Multi-pass membrane protein</topology>
    </subcellularLocation>
</comment>
<keyword evidence="4 9" id="KW-0812">Transmembrane</keyword>
<dbReference type="PANTHER" id="PTHR45624:SF31">
    <property type="entry name" value="MITOCHONDRIAL ORNITHINE TRANSPORTER 1"/>
    <property type="match status" value="1"/>
</dbReference>
<evidence type="ECO:0000256" key="6">
    <source>
        <dbReference type="ARBA" id="ARBA00022989"/>
    </source>
</evidence>
<dbReference type="InterPro" id="IPR050567">
    <property type="entry name" value="Mitochondrial_Carrier"/>
</dbReference>
<dbReference type="Gene3D" id="1.50.40.10">
    <property type="entry name" value="Mitochondrial carrier domain"/>
    <property type="match status" value="1"/>
</dbReference>
<keyword evidence="5" id="KW-0677">Repeat</keyword>
<dbReference type="EMBL" id="MBFS01001499">
    <property type="protein sequence ID" value="PVV00934.1"/>
    <property type="molecule type" value="Genomic_DNA"/>
</dbReference>
<evidence type="ECO:0000256" key="5">
    <source>
        <dbReference type="ARBA" id="ARBA00022737"/>
    </source>
</evidence>
<dbReference type="InterPro" id="IPR018108">
    <property type="entry name" value="MCP_transmembrane"/>
</dbReference>
<dbReference type="SUPFAM" id="SSF103506">
    <property type="entry name" value="Mitochondrial carrier"/>
    <property type="match status" value="1"/>
</dbReference>
<feature type="repeat" description="Solcar" evidence="9">
    <location>
        <begin position="36"/>
        <end position="121"/>
    </location>
</feature>
<dbReference type="Proteomes" id="UP000245609">
    <property type="component" value="Unassembled WGS sequence"/>
</dbReference>
<dbReference type="GO" id="GO:0031966">
    <property type="term" value="C:mitochondrial membrane"/>
    <property type="evidence" value="ECO:0007669"/>
    <property type="project" value="UniProtKB-SubCell"/>
</dbReference>